<reference evidence="2" key="2">
    <citation type="submission" date="2016-05" db="EMBL/GenBank/DDBJ databases">
        <authorList>
            <person name="Lavstsen T."/>
            <person name="Jespersen J.S."/>
        </authorList>
    </citation>
    <scope>NUCLEOTIDE SEQUENCE [LARGE SCALE GENOMIC DNA]</scope>
</reference>
<dbReference type="Proteomes" id="UP000078555">
    <property type="component" value="Unassembled WGS sequence"/>
</dbReference>
<evidence type="ECO:0000313" key="2">
    <source>
        <dbReference type="EMBL" id="SBT55447.1"/>
    </source>
</evidence>
<evidence type="ECO:0000313" key="4">
    <source>
        <dbReference type="Proteomes" id="UP000078550"/>
    </source>
</evidence>
<sequence length="146" mass="16718">MTFFQNDFNKNLSKKIDLNRPLGLRTVRLLLQESSLEYGSQNGPLRENALHKSADTLSCMDCFDHTKKKLQTIYSKIDNDLWGSSTEIDKNMDKGLNTKSNDNKNMCKEVAKVAFLMILLNTIGIIGTTGYYLSRKAHRQLKKKQK</sequence>
<evidence type="ECO:0000256" key="1">
    <source>
        <dbReference type="SAM" id="Phobius"/>
    </source>
</evidence>
<dbReference type="EMBL" id="FLRD01000698">
    <property type="protein sequence ID" value="SBT55447.1"/>
    <property type="molecule type" value="Genomic_DNA"/>
</dbReference>
<name>A0A1A9AH22_PLAOA</name>
<accession>A0A1A9AH22</accession>
<dbReference type="AlphaFoldDB" id="A0A1A9AH22"/>
<evidence type="ECO:0000313" key="3">
    <source>
        <dbReference type="EMBL" id="SBT56245.1"/>
    </source>
</evidence>
<keyword evidence="5" id="KW-1185">Reference proteome</keyword>
<gene>
    <name evidence="2" type="ORF">POVWA1_070070</name>
    <name evidence="3" type="ORF">POVWA2_072360</name>
</gene>
<keyword evidence="1" id="KW-0812">Transmembrane</keyword>
<protein>
    <submittedName>
        <fullName evidence="2">Uncharacterized protein</fullName>
    </submittedName>
</protein>
<evidence type="ECO:0000313" key="5">
    <source>
        <dbReference type="Proteomes" id="UP000078555"/>
    </source>
</evidence>
<dbReference type="EMBL" id="FLRE01001317">
    <property type="protein sequence ID" value="SBT56245.1"/>
    <property type="molecule type" value="Genomic_DNA"/>
</dbReference>
<organism evidence="2 5">
    <name type="scientific">Plasmodium ovale wallikeri</name>
    <dbReference type="NCBI Taxonomy" id="864142"/>
    <lineage>
        <taxon>Eukaryota</taxon>
        <taxon>Sar</taxon>
        <taxon>Alveolata</taxon>
        <taxon>Apicomplexa</taxon>
        <taxon>Aconoidasida</taxon>
        <taxon>Haemosporida</taxon>
        <taxon>Plasmodiidae</taxon>
        <taxon>Plasmodium</taxon>
        <taxon>Plasmodium (Plasmodium)</taxon>
    </lineage>
</organism>
<feature type="transmembrane region" description="Helical" evidence="1">
    <location>
        <begin position="113"/>
        <end position="134"/>
    </location>
</feature>
<proteinExistence type="predicted"/>
<dbReference type="Proteomes" id="UP000078550">
    <property type="component" value="Unassembled WGS sequence"/>
</dbReference>
<keyword evidence="1" id="KW-0472">Membrane</keyword>
<reference evidence="4 5" key="1">
    <citation type="submission" date="2016-05" db="EMBL/GenBank/DDBJ databases">
        <authorList>
            <person name="Naeem Raeece"/>
        </authorList>
    </citation>
    <scope>NUCLEOTIDE SEQUENCE [LARGE SCALE GENOMIC DNA]</scope>
</reference>
<keyword evidence="1" id="KW-1133">Transmembrane helix</keyword>